<accession>A0ABW8AJ42</accession>
<organism evidence="4 5">
    <name type="scientific">Spongisporangium articulatum</name>
    <dbReference type="NCBI Taxonomy" id="3362603"/>
    <lineage>
        <taxon>Bacteria</taxon>
        <taxon>Bacillati</taxon>
        <taxon>Actinomycetota</taxon>
        <taxon>Actinomycetes</taxon>
        <taxon>Kineosporiales</taxon>
        <taxon>Kineosporiaceae</taxon>
        <taxon>Spongisporangium</taxon>
    </lineage>
</organism>
<dbReference type="CDD" id="cd01949">
    <property type="entry name" value="GGDEF"/>
    <property type="match status" value="1"/>
</dbReference>
<reference evidence="4 5" key="1">
    <citation type="submission" date="2024-10" db="EMBL/GenBank/DDBJ databases">
        <title>The Natural Products Discovery Center: Release of the First 8490 Sequenced Strains for Exploring Actinobacteria Biosynthetic Diversity.</title>
        <authorList>
            <person name="Kalkreuter E."/>
            <person name="Kautsar S.A."/>
            <person name="Yang D."/>
            <person name="Bader C.D."/>
            <person name="Teijaro C.N."/>
            <person name="Fluegel L."/>
            <person name="Davis C.M."/>
            <person name="Simpson J.R."/>
            <person name="Lauterbach L."/>
            <person name="Steele A.D."/>
            <person name="Gui C."/>
            <person name="Meng S."/>
            <person name="Li G."/>
            <person name="Viehrig K."/>
            <person name="Ye F."/>
            <person name="Su P."/>
            <person name="Kiefer A.F."/>
            <person name="Nichols A."/>
            <person name="Cepeda A.J."/>
            <person name="Yan W."/>
            <person name="Fan B."/>
            <person name="Jiang Y."/>
            <person name="Adhikari A."/>
            <person name="Zheng C.-J."/>
            <person name="Schuster L."/>
            <person name="Cowan T.M."/>
            <person name="Smanski M.J."/>
            <person name="Chevrette M.G."/>
            <person name="De Carvalho L.P.S."/>
            <person name="Shen B."/>
        </authorList>
    </citation>
    <scope>NUCLEOTIDE SEQUENCE [LARGE SCALE GENOMIC DNA]</scope>
    <source>
        <strain evidence="4 5">NPDC049639</strain>
    </source>
</reference>
<keyword evidence="5" id="KW-1185">Reference proteome</keyword>
<evidence type="ECO:0000259" key="3">
    <source>
        <dbReference type="PROSITE" id="PS50887"/>
    </source>
</evidence>
<feature type="transmembrane region" description="Helical" evidence="2">
    <location>
        <begin position="163"/>
        <end position="181"/>
    </location>
</feature>
<dbReference type="SMART" id="SM00267">
    <property type="entry name" value="GGDEF"/>
    <property type="match status" value="1"/>
</dbReference>
<feature type="domain" description="GGDEF" evidence="3">
    <location>
        <begin position="226"/>
        <end position="360"/>
    </location>
</feature>
<dbReference type="PROSITE" id="PS50887">
    <property type="entry name" value="GGDEF"/>
    <property type="match status" value="1"/>
</dbReference>
<keyword evidence="2" id="KW-1133">Transmembrane helix</keyword>
<dbReference type="InterPro" id="IPR050469">
    <property type="entry name" value="Diguanylate_Cyclase"/>
</dbReference>
<keyword evidence="2" id="KW-0812">Transmembrane</keyword>
<dbReference type="RefSeq" id="WP_398275930.1">
    <property type="nucleotide sequence ID" value="NZ_JBITLV010000001.1"/>
</dbReference>
<evidence type="ECO:0000256" key="2">
    <source>
        <dbReference type="SAM" id="Phobius"/>
    </source>
</evidence>
<feature type="compositionally biased region" description="Low complexity" evidence="1">
    <location>
        <begin position="364"/>
        <end position="377"/>
    </location>
</feature>
<dbReference type="PANTHER" id="PTHR45138:SF9">
    <property type="entry name" value="DIGUANYLATE CYCLASE DGCM-RELATED"/>
    <property type="match status" value="1"/>
</dbReference>
<dbReference type="InterPro" id="IPR043128">
    <property type="entry name" value="Rev_trsase/Diguanyl_cyclase"/>
</dbReference>
<comment type="caution">
    <text evidence="4">The sequence shown here is derived from an EMBL/GenBank/DDBJ whole genome shotgun (WGS) entry which is preliminary data.</text>
</comment>
<evidence type="ECO:0000313" key="4">
    <source>
        <dbReference type="EMBL" id="MFI7586381.1"/>
    </source>
</evidence>
<proteinExistence type="predicted"/>
<dbReference type="EMBL" id="JBITLV010000001">
    <property type="protein sequence ID" value="MFI7586381.1"/>
    <property type="molecule type" value="Genomic_DNA"/>
</dbReference>
<dbReference type="Proteomes" id="UP001612915">
    <property type="component" value="Unassembled WGS sequence"/>
</dbReference>
<sequence>MKSKHRAPRGGALRRALRTAVEQIAPYDIDAARRVGAAIIAVFAVSVFVGTQAVPVPTELRISVGYVVPALLLGSAALLMLVRALVAPAMLLFSVLGVVLIAVLNILTHDASAGAQVAFCAPVMFAASQLKPAASLTTLVAAVAAEVTTVLTLNNSGAGYADIAYVSSSLIAIGLLLIAAGRRQYRLVQQLERRAAIDPLTGLVTRSVLDGAVTSALNTAGAVDRAGTAMILIDVDHFKSVNDSFGHPIGDDALAHVAALLVAQVPTDAVVSRLGGDEFAVLLPGCDAEVATAIAEEFGEAVRRSPLRRPGQARLPLSISCGVGYSAPGRMTLRQLYACADHSLYEAKRAGRGRVGPPAEEPPEGATPGDDAGPVPEVGGGEEPGRVPAPRTPPAGVTLHQP</sequence>
<name>A0ABW8AJ42_9ACTN</name>
<keyword evidence="2" id="KW-0472">Membrane</keyword>
<dbReference type="NCBIfam" id="TIGR00254">
    <property type="entry name" value="GGDEF"/>
    <property type="match status" value="1"/>
</dbReference>
<dbReference type="PANTHER" id="PTHR45138">
    <property type="entry name" value="REGULATORY COMPONENTS OF SENSORY TRANSDUCTION SYSTEM"/>
    <property type="match status" value="1"/>
</dbReference>
<evidence type="ECO:0000256" key="1">
    <source>
        <dbReference type="SAM" id="MobiDB-lite"/>
    </source>
</evidence>
<gene>
    <name evidence="4" type="ORF">ACIB24_04840</name>
</gene>
<dbReference type="InterPro" id="IPR029787">
    <property type="entry name" value="Nucleotide_cyclase"/>
</dbReference>
<feature type="transmembrane region" description="Helical" evidence="2">
    <location>
        <begin position="89"/>
        <end position="107"/>
    </location>
</feature>
<feature type="transmembrane region" description="Helical" evidence="2">
    <location>
        <begin position="35"/>
        <end position="54"/>
    </location>
</feature>
<feature type="region of interest" description="Disordered" evidence="1">
    <location>
        <begin position="350"/>
        <end position="402"/>
    </location>
</feature>
<dbReference type="SUPFAM" id="SSF55073">
    <property type="entry name" value="Nucleotide cyclase"/>
    <property type="match status" value="1"/>
</dbReference>
<feature type="transmembrane region" description="Helical" evidence="2">
    <location>
        <begin position="60"/>
        <end position="82"/>
    </location>
</feature>
<protein>
    <submittedName>
        <fullName evidence="4">GGDEF domain-containing protein</fullName>
    </submittedName>
</protein>
<dbReference type="Pfam" id="PF00990">
    <property type="entry name" value="GGDEF"/>
    <property type="match status" value="1"/>
</dbReference>
<dbReference type="Gene3D" id="3.30.70.270">
    <property type="match status" value="1"/>
</dbReference>
<evidence type="ECO:0000313" key="5">
    <source>
        <dbReference type="Proteomes" id="UP001612915"/>
    </source>
</evidence>
<dbReference type="InterPro" id="IPR000160">
    <property type="entry name" value="GGDEF_dom"/>
</dbReference>